<protein>
    <recommendedName>
        <fullName evidence="5">N-acetyl-gamma-glutamyl-phosphate reductase</fullName>
        <shortName evidence="5">AGPR</shortName>
        <ecNumber evidence="5">1.2.1.38</ecNumber>
    </recommendedName>
    <alternativeName>
        <fullName evidence="5">N-acetyl-glutamate semialdehyde dehydrogenase</fullName>
        <shortName evidence="5">NAGSA dehydrogenase</shortName>
    </alternativeName>
</protein>
<accession>A0ABY9TJ82</accession>
<keyword evidence="1 5" id="KW-0055">Arginine biosynthesis</keyword>
<evidence type="ECO:0000313" key="8">
    <source>
        <dbReference type="EMBL" id="WNC68817.1"/>
    </source>
</evidence>
<dbReference type="Pfam" id="PF22698">
    <property type="entry name" value="Semialdhyde_dhC_1"/>
    <property type="match status" value="1"/>
</dbReference>
<comment type="subcellular location">
    <subcellularLocation>
        <location evidence="5">Cytoplasm</location>
    </subcellularLocation>
</comment>
<dbReference type="SUPFAM" id="SSF51735">
    <property type="entry name" value="NAD(P)-binding Rossmann-fold domains"/>
    <property type="match status" value="1"/>
</dbReference>
<feature type="domain" description="Semialdehyde dehydrogenase NAD-binding" evidence="7">
    <location>
        <begin position="2"/>
        <end position="146"/>
    </location>
</feature>
<dbReference type="InterPro" id="IPR058924">
    <property type="entry name" value="AGPR_dimerisation_dom"/>
</dbReference>
<dbReference type="GO" id="GO:0003942">
    <property type="term" value="F:N-acetyl-gamma-glutamyl-phosphate reductase activity"/>
    <property type="evidence" value="ECO:0007669"/>
    <property type="project" value="UniProtKB-EC"/>
</dbReference>
<comment type="pathway">
    <text evidence="5">Amino-acid biosynthesis; L-arginine biosynthesis; N(2)-acetyl-L-ornithine from L-glutamate: step 3/4.</text>
</comment>
<proteinExistence type="inferred from homology"/>
<name>A0ABY9TJ82_9GAMM</name>
<dbReference type="HAMAP" id="MF_00150">
    <property type="entry name" value="ArgC_type1"/>
    <property type="match status" value="1"/>
</dbReference>
<comment type="similarity">
    <text evidence="5">Belongs to the NAGSA dehydrogenase family. Type 1 subfamily.</text>
</comment>
<comment type="function">
    <text evidence="5">Catalyzes the NADPH-dependent reduction of N-acetyl-5-glutamyl phosphate to yield N-acetyl-L-glutamate 5-semialdehyde.</text>
</comment>
<dbReference type="EC" id="1.2.1.38" evidence="5"/>
<evidence type="ECO:0000313" key="9">
    <source>
        <dbReference type="Proteomes" id="UP001248581"/>
    </source>
</evidence>
<keyword evidence="9" id="KW-1185">Reference proteome</keyword>
<sequence>MKVAVVGASGYAGAELVEILTQHNKISDFQVLVSEGSASSGLLFSDLYPRMKSVCDKPLQPFSKNWLDQNLDLDAVFFATPHEYSQQWAFEFVNAGIKVFDLSGAFRLSEASDYPKYYGFEHKHQDLLNAAIYGLAEFNGEAIKSANLVAVPGCYPTASLLALKPITANNLQQDNGLIVVNGISGVSGAGRKASLATSFNELSLKAYNILQHRHQPEISQECGQQVIFNPHIAPYKRGLLSTVTLNLKSDVTAEQVEQAFSDAYSNTPLVRISNDWPKIDDVSSTPFANVKWQFDQEKHVLVASCAIDNLLKGAASQAIQCFNLTLGLDSHYGLLPNSMSNSMTNSMNKGDA</sequence>
<dbReference type="RefSeq" id="WP_348387971.1">
    <property type="nucleotide sequence ID" value="NZ_CP134146.1"/>
</dbReference>
<evidence type="ECO:0000256" key="5">
    <source>
        <dbReference type="HAMAP-Rule" id="MF_00150"/>
    </source>
</evidence>
<dbReference type="CDD" id="cd23934">
    <property type="entry name" value="AGPR_1_C"/>
    <property type="match status" value="1"/>
</dbReference>
<dbReference type="Gene3D" id="3.40.50.720">
    <property type="entry name" value="NAD(P)-binding Rossmann-like Domain"/>
    <property type="match status" value="1"/>
</dbReference>
<dbReference type="Proteomes" id="UP001248581">
    <property type="component" value="Chromosome"/>
</dbReference>
<comment type="catalytic activity">
    <reaction evidence="5">
        <text>N-acetyl-L-glutamate 5-semialdehyde + phosphate + NADP(+) = N-acetyl-L-glutamyl 5-phosphate + NADPH + H(+)</text>
        <dbReference type="Rhea" id="RHEA:21588"/>
        <dbReference type="ChEBI" id="CHEBI:15378"/>
        <dbReference type="ChEBI" id="CHEBI:29123"/>
        <dbReference type="ChEBI" id="CHEBI:43474"/>
        <dbReference type="ChEBI" id="CHEBI:57783"/>
        <dbReference type="ChEBI" id="CHEBI:57936"/>
        <dbReference type="ChEBI" id="CHEBI:58349"/>
        <dbReference type="EC" id="1.2.1.38"/>
    </reaction>
</comment>
<keyword evidence="2 5" id="KW-0028">Amino-acid biosynthesis</keyword>
<dbReference type="EMBL" id="CP134146">
    <property type="protein sequence ID" value="WNC68817.1"/>
    <property type="molecule type" value="Genomic_DNA"/>
</dbReference>
<dbReference type="PANTHER" id="PTHR32338:SF10">
    <property type="entry name" value="N-ACETYL-GAMMA-GLUTAMYL-PHOSPHATE REDUCTASE, CHLOROPLASTIC-RELATED"/>
    <property type="match status" value="1"/>
</dbReference>
<dbReference type="SMART" id="SM00859">
    <property type="entry name" value="Semialdhyde_dh"/>
    <property type="match status" value="1"/>
</dbReference>
<dbReference type="CDD" id="cd17895">
    <property type="entry name" value="AGPR_1_N"/>
    <property type="match status" value="1"/>
</dbReference>
<evidence type="ECO:0000256" key="2">
    <source>
        <dbReference type="ARBA" id="ARBA00022605"/>
    </source>
</evidence>
<dbReference type="PROSITE" id="PS01224">
    <property type="entry name" value="ARGC"/>
    <property type="match status" value="1"/>
</dbReference>
<dbReference type="InterPro" id="IPR000706">
    <property type="entry name" value="AGPR_type-1"/>
</dbReference>
<evidence type="ECO:0000256" key="3">
    <source>
        <dbReference type="ARBA" id="ARBA00022857"/>
    </source>
</evidence>
<dbReference type="PANTHER" id="PTHR32338">
    <property type="entry name" value="N-ACETYL-GAMMA-GLUTAMYL-PHOSPHATE REDUCTASE, CHLOROPLASTIC-RELATED-RELATED"/>
    <property type="match status" value="1"/>
</dbReference>
<feature type="active site" evidence="5 6">
    <location>
        <position position="154"/>
    </location>
</feature>
<dbReference type="InterPro" id="IPR000534">
    <property type="entry name" value="Semialdehyde_DH_NAD-bd"/>
</dbReference>
<evidence type="ECO:0000256" key="6">
    <source>
        <dbReference type="PROSITE-ProRule" id="PRU10010"/>
    </source>
</evidence>
<reference evidence="9" key="1">
    <citation type="submission" date="2023-09" db="EMBL/GenBank/DDBJ databases">
        <authorList>
            <person name="Li S."/>
            <person name="Li X."/>
            <person name="Zhang C."/>
            <person name="Zhao Z."/>
        </authorList>
    </citation>
    <scope>NUCLEOTIDE SEQUENCE [LARGE SCALE GENOMIC DNA]</scope>
    <source>
        <strain evidence="9">SQ345</strain>
    </source>
</reference>
<dbReference type="InterPro" id="IPR050085">
    <property type="entry name" value="AGPR"/>
</dbReference>
<dbReference type="NCBIfam" id="TIGR01850">
    <property type="entry name" value="argC"/>
    <property type="match status" value="1"/>
</dbReference>
<evidence type="ECO:0000259" key="7">
    <source>
        <dbReference type="SMART" id="SM00859"/>
    </source>
</evidence>
<dbReference type="SUPFAM" id="SSF55347">
    <property type="entry name" value="Glyceraldehyde-3-phosphate dehydrogenase-like, C-terminal domain"/>
    <property type="match status" value="1"/>
</dbReference>
<dbReference type="InterPro" id="IPR023013">
    <property type="entry name" value="AGPR_AS"/>
</dbReference>
<keyword evidence="3 5" id="KW-0521">NADP</keyword>
<evidence type="ECO:0000256" key="1">
    <source>
        <dbReference type="ARBA" id="ARBA00022571"/>
    </source>
</evidence>
<dbReference type="Pfam" id="PF01118">
    <property type="entry name" value="Semialdhyde_dh"/>
    <property type="match status" value="1"/>
</dbReference>
<keyword evidence="5" id="KW-0963">Cytoplasm</keyword>
<dbReference type="InterPro" id="IPR036291">
    <property type="entry name" value="NAD(P)-bd_dom_sf"/>
</dbReference>
<organism evidence="8 9">
    <name type="scientific">Thalassotalea nanhaiensis</name>
    <dbReference type="NCBI Taxonomy" id="3065648"/>
    <lineage>
        <taxon>Bacteria</taxon>
        <taxon>Pseudomonadati</taxon>
        <taxon>Pseudomonadota</taxon>
        <taxon>Gammaproteobacteria</taxon>
        <taxon>Alteromonadales</taxon>
        <taxon>Colwelliaceae</taxon>
        <taxon>Thalassotalea</taxon>
    </lineage>
</organism>
<evidence type="ECO:0000256" key="4">
    <source>
        <dbReference type="ARBA" id="ARBA00023002"/>
    </source>
</evidence>
<dbReference type="Gene3D" id="3.30.360.10">
    <property type="entry name" value="Dihydrodipicolinate Reductase, domain 2"/>
    <property type="match status" value="1"/>
</dbReference>
<keyword evidence="4 5" id="KW-0560">Oxidoreductase</keyword>
<gene>
    <name evidence="5 8" type="primary">argC</name>
    <name evidence="8" type="ORF">RI845_01385</name>
</gene>